<keyword evidence="1" id="KW-1133">Transmembrane helix</keyword>
<name>A0A1F8F8J7_9BACT</name>
<proteinExistence type="predicted"/>
<sequence>MNNNINDLDNNLEIKKEEAIKKKDYLLPGSIIIAGLLISGSWVYSSTLQYFKPSESVQNQKTIEKLQETVLPTEGVTLPVRWGDLGVKLAETGTIDLVTWENLNKSRGGTPDDIKNLFSDVGSQQLKMTPYNAQYLLNIFWALGLGNKSEILEKGPMMDKQYGGADKFASTGGWSLAKGKAMDHYSKHNFINLTPGQQAAVERISKNIYRPCCGNSTYFPDCNHGMAMLGLLELMASQGVSEKDMYKTALQVNAYWFPDTYLTIARYFEKKGTKWNKVNPQEVLGANFSSSSGYQKVLAEVEPVKGQQGGSCGV</sequence>
<evidence type="ECO:0000313" key="3">
    <source>
        <dbReference type="Proteomes" id="UP000177167"/>
    </source>
</evidence>
<keyword evidence="1" id="KW-0472">Membrane</keyword>
<dbReference type="EMBL" id="MGJP01000060">
    <property type="protein sequence ID" value="OGN08566.1"/>
    <property type="molecule type" value="Genomic_DNA"/>
</dbReference>
<dbReference type="Proteomes" id="UP000177167">
    <property type="component" value="Unassembled WGS sequence"/>
</dbReference>
<evidence type="ECO:0000313" key="2">
    <source>
        <dbReference type="EMBL" id="OGN08566.1"/>
    </source>
</evidence>
<comment type="caution">
    <text evidence="2">The sequence shown here is derived from an EMBL/GenBank/DDBJ whole genome shotgun (WGS) entry which is preliminary data.</text>
</comment>
<keyword evidence="1" id="KW-0812">Transmembrane</keyword>
<accession>A0A1F8F8J7</accession>
<organism evidence="2 3">
    <name type="scientific">Candidatus Yanofskybacteria bacterium RIFCSPHIGHO2_02_FULL_41_11</name>
    <dbReference type="NCBI Taxonomy" id="1802675"/>
    <lineage>
        <taxon>Bacteria</taxon>
        <taxon>Candidatus Yanofskyibacteriota</taxon>
    </lineage>
</organism>
<reference evidence="2 3" key="1">
    <citation type="journal article" date="2016" name="Nat. Commun.">
        <title>Thousands of microbial genomes shed light on interconnected biogeochemical processes in an aquifer system.</title>
        <authorList>
            <person name="Anantharaman K."/>
            <person name="Brown C.T."/>
            <person name="Hug L.A."/>
            <person name="Sharon I."/>
            <person name="Castelle C.J."/>
            <person name="Probst A.J."/>
            <person name="Thomas B.C."/>
            <person name="Singh A."/>
            <person name="Wilkins M.J."/>
            <person name="Karaoz U."/>
            <person name="Brodie E.L."/>
            <person name="Williams K.H."/>
            <person name="Hubbard S.S."/>
            <person name="Banfield J.F."/>
        </authorList>
    </citation>
    <scope>NUCLEOTIDE SEQUENCE [LARGE SCALE GENOMIC DNA]</scope>
</reference>
<dbReference type="AlphaFoldDB" id="A0A1F8F8J7"/>
<evidence type="ECO:0000256" key="1">
    <source>
        <dbReference type="SAM" id="Phobius"/>
    </source>
</evidence>
<gene>
    <name evidence="2" type="ORF">A3J46_03900</name>
</gene>
<feature type="transmembrane region" description="Helical" evidence="1">
    <location>
        <begin position="25"/>
        <end position="44"/>
    </location>
</feature>
<protein>
    <submittedName>
        <fullName evidence="2">Uncharacterized protein</fullName>
    </submittedName>
</protein>